<feature type="domain" description="DOMON" evidence="5">
    <location>
        <begin position="272"/>
        <end position="358"/>
    </location>
</feature>
<keyword evidence="7" id="KW-1185">Reference proteome</keyword>
<dbReference type="InterPro" id="IPR050333">
    <property type="entry name" value="SLRP"/>
</dbReference>
<keyword evidence="3" id="KW-0812">Transmembrane</keyword>
<evidence type="ECO:0000256" key="1">
    <source>
        <dbReference type="ARBA" id="ARBA00022614"/>
    </source>
</evidence>
<evidence type="ECO:0000256" key="3">
    <source>
        <dbReference type="SAM" id="Phobius"/>
    </source>
</evidence>
<organism evidence="6 7">
    <name type="scientific">Chironomus riparius</name>
    <dbReference type="NCBI Taxonomy" id="315576"/>
    <lineage>
        <taxon>Eukaryota</taxon>
        <taxon>Metazoa</taxon>
        <taxon>Ecdysozoa</taxon>
        <taxon>Arthropoda</taxon>
        <taxon>Hexapoda</taxon>
        <taxon>Insecta</taxon>
        <taxon>Pterygota</taxon>
        <taxon>Neoptera</taxon>
        <taxon>Endopterygota</taxon>
        <taxon>Diptera</taxon>
        <taxon>Nematocera</taxon>
        <taxon>Chironomoidea</taxon>
        <taxon>Chironomidae</taxon>
        <taxon>Chironominae</taxon>
        <taxon>Chironomus</taxon>
    </lineage>
</organism>
<feature type="transmembrane region" description="Helical" evidence="3">
    <location>
        <begin position="472"/>
        <end position="495"/>
    </location>
</feature>
<keyword evidence="3" id="KW-0472">Membrane</keyword>
<reference evidence="6" key="1">
    <citation type="submission" date="2022-01" db="EMBL/GenBank/DDBJ databases">
        <authorList>
            <person name="King R."/>
        </authorList>
    </citation>
    <scope>NUCLEOTIDE SEQUENCE</scope>
</reference>
<feature type="transmembrane region" description="Helical" evidence="3">
    <location>
        <begin position="437"/>
        <end position="460"/>
    </location>
</feature>
<feature type="chain" id="PRO_5040297472" description="DOMON domain-containing protein" evidence="4">
    <location>
        <begin position="27"/>
        <end position="810"/>
    </location>
</feature>
<reference evidence="6" key="2">
    <citation type="submission" date="2022-10" db="EMBL/GenBank/DDBJ databases">
        <authorList>
            <consortium name="ENA_rothamsted_submissions"/>
            <consortium name="culmorum"/>
            <person name="King R."/>
        </authorList>
    </citation>
    <scope>NUCLEOTIDE SEQUENCE</scope>
</reference>
<keyword evidence="4" id="KW-0732">Signal</keyword>
<dbReference type="InterPro" id="IPR032675">
    <property type="entry name" value="LRR_dom_sf"/>
</dbReference>
<dbReference type="InterPro" id="IPR001611">
    <property type="entry name" value="Leu-rich_rpt"/>
</dbReference>
<gene>
    <name evidence="6" type="ORF">CHIRRI_LOCUS13875</name>
</gene>
<dbReference type="EMBL" id="OU895880">
    <property type="protein sequence ID" value="CAG9811066.1"/>
    <property type="molecule type" value="Genomic_DNA"/>
</dbReference>
<keyword evidence="3" id="KW-1133">Transmembrane helix</keyword>
<dbReference type="Pfam" id="PF03351">
    <property type="entry name" value="DOMON"/>
    <property type="match status" value="1"/>
</dbReference>
<dbReference type="Proteomes" id="UP001153620">
    <property type="component" value="Chromosome 4"/>
</dbReference>
<dbReference type="SMART" id="SM00664">
    <property type="entry name" value="DoH"/>
    <property type="match status" value="2"/>
</dbReference>
<dbReference type="Gene3D" id="3.80.10.10">
    <property type="entry name" value="Ribonuclease Inhibitor"/>
    <property type="match status" value="1"/>
</dbReference>
<dbReference type="SMART" id="SM00369">
    <property type="entry name" value="LRR_TYP"/>
    <property type="match status" value="2"/>
</dbReference>
<dbReference type="PANTHER" id="PTHR45712">
    <property type="entry name" value="AGAP008170-PA"/>
    <property type="match status" value="1"/>
</dbReference>
<dbReference type="InterPro" id="IPR003591">
    <property type="entry name" value="Leu-rich_rpt_typical-subtyp"/>
</dbReference>
<evidence type="ECO:0000313" key="7">
    <source>
        <dbReference type="Proteomes" id="UP001153620"/>
    </source>
</evidence>
<dbReference type="PANTHER" id="PTHR45712:SF22">
    <property type="entry name" value="INSULIN-LIKE GROWTH FACTOR-BINDING PROTEIN COMPLEX ACID LABILE SUBUNIT"/>
    <property type="match status" value="1"/>
</dbReference>
<evidence type="ECO:0000256" key="2">
    <source>
        <dbReference type="ARBA" id="ARBA00022737"/>
    </source>
</evidence>
<dbReference type="InterPro" id="IPR005018">
    <property type="entry name" value="DOMON_domain"/>
</dbReference>
<feature type="transmembrane region" description="Helical" evidence="3">
    <location>
        <begin position="559"/>
        <end position="579"/>
    </location>
</feature>
<feature type="transmembrane region" description="Helical" evidence="3">
    <location>
        <begin position="372"/>
        <end position="394"/>
    </location>
</feature>
<proteinExistence type="predicted"/>
<feature type="domain" description="DOMON" evidence="5">
    <location>
        <begin position="87"/>
        <end position="178"/>
    </location>
</feature>
<protein>
    <recommendedName>
        <fullName evidence="5">DOMON domain-containing protein</fullName>
    </recommendedName>
</protein>
<dbReference type="OrthoDB" id="6372137at2759"/>
<dbReference type="Pfam" id="PF13855">
    <property type="entry name" value="LRR_8"/>
    <property type="match status" value="1"/>
</dbReference>
<name>A0A9N9S5Y6_9DIPT</name>
<dbReference type="Gene3D" id="1.20.120.1770">
    <property type="match status" value="1"/>
</dbReference>
<dbReference type="CDD" id="cd09628">
    <property type="entry name" value="DOMON_SDR_2_like"/>
    <property type="match status" value="1"/>
</dbReference>
<keyword evidence="1" id="KW-0433">Leucine-rich repeat</keyword>
<accession>A0A9N9S5Y6</accession>
<feature type="signal peptide" evidence="4">
    <location>
        <begin position="1"/>
        <end position="26"/>
    </location>
</feature>
<feature type="transmembrane region" description="Helical" evidence="3">
    <location>
        <begin position="406"/>
        <end position="425"/>
    </location>
</feature>
<dbReference type="SUPFAM" id="SSF52058">
    <property type="entry name" value="L domain-like"/>
    <property type="match status" value="1"/>
</dbReference>
<evidence type="ECO:0000259" key="5">
    <source>
        <dbReference type="SMART" id="SM00664"/>
    </source>
</evidence>
<sequence length="810" mass="92284">MNLHHQQHLLPITIILLSTNIFPSFTQSVDDSIHDTIYDGCGDYKQCFGHGFSEDCVDNRDCLSVGTVYKKGIDYIFEMKGQKGNGYVAAGLSTDGRMGDDLVVECVAKGNEVKNYMSYTGLFDVSRDGVPQDTAKLITSYIIDNTIYCRVAWPVVSQVKALTFDLTQSDYHVLFVGGAVKSDYSLDYHNVKFYSPSAVKFSALKDTNDRNVRRKRSSSDDIYEECRNSEHNGCFGLEDNCVDNEACSAMAVVNQHEDIQTFQLVSFIGFKYISLGFSEQSTMEDDDYVFECINNGGKVNAFFSRYSTRSLDKQPAMTLRSSSLSDKRLYCLIDFNNTSNMTSISSINKKRFFSLSAGHDPQEKVESKRASLMHLILNYSTLILSSIVFGIILYDRGGFVDPNPHWIFAIVAMIFCLGQFVYGHLRPRPFTTAREYFKLFHWFGANMTLMFATAAVFFAIPQPKAELSKSSAWYFLLFVINFVATHGSLYLVAYYQNRSPLAELDEVPNDQMTPEQKKYYRDDPGVQEHQLELKKKLCGSKLSLETCQKSTKLEQTFIMTLRLITSSIAVAFTLITFTGCETTNIVLECDFQGLSAECEAHKVKNDVTGLKIIAKNETFANATTKFLTISGFGLSSIPQKIGQKFPNLESFRVRKTSIKLIGNQDFQGMKDLRHVALDSNRISIIYQDALYNLPDLESFYISNNKIEFLHPDLFKNSPKLKSFIADYNHIKILDARLFKNNDKLEWISLIYNRINNIRVDFRELKNLFYVNFSKNVEGCDIILNEESLEHHDRVQKVAEFQQRVEEKCRI</sequence>
<keyword evidence="2" id="KW-0677">Repeat</keyword>
<evidence type="ECO:0000313" key="6">
    <source>
        <dbReference type="EMBL" id="CAG9811066.1"/>
    </source>
</evidence>
<dbReference type="CDD" id="cd08760">
    <property type="entry name" value="Cyt_b561_FRRS1_like"/>
    <property type="match status" value="1"/>
</dbReference>
<evidence type="ECO:0000256" key="4">
    <source>
        <dbReference type="SAM" id="SignalP"/>
    </source>
</evidence>
<dbReference type="AlphaFoldDB" id="A0A9N9S5Y6"/>